<sequence length="38" mass="4094">MKSLALKMRYAVLGLTMCVPDDVIRSSGTGKSHQPACQ</sequence>
<gene>
    <name evidence="1" type="ORF">NNIBIDOC_00235</name>
</gene>
<protein>
    <submittedName>
        <fullName evidence="1">Uncharacterized protein</fullName>
    </submittedName>
</protein>
<dbReference type="AlphaFoldDB" id="A0A482ETV5"/>
<proteinExistence type="predicted"/>
<accession>A0A482ETV5</accession>
<organism evidence="1">
    <name type="scientific">Salmonella sp</name>
    <dbReference type="NCBI Taxonomy" id="599"/>
    <lineage>
        <taxon>Bacteria</taxon>
        <taxon>Pseudomonadati</taxon>
        <taxon>Pseudomonadota</taxon>
        <taxon>Gammaproteobacteria</taxon>
        <taxon>Enterobacterales</taxon>
        <taxon>Enterobacteriaceae</taxon>
        <taxon>Salmonella</taxon>
    </lineage>
</organism>
<reference evidence="1" key="1">
    <citation type="submission" date="2019-01" db="EMBL/GenBank/DDBJ databases">
        <title>Salmonella strain 1423 plasmid sequences.</title>
        <authorList>
            <person name="Chen K."/>
            <person name="Chen S."/>
        </authorList>
    </citation>
    <scope>NUCLEOTIDE SEQUENCE</scope>
    <source>
        <strain evidence="1">Sa1423</strain>
        <plasmid evidence="1">pSa1423-160k</plasmid>
    </source>
</reference>
<geneLocation type="plasmid" evidence="1">
    <name>pSa1423-160k</name>
</geneLocation>
<dbReference type="EMBL" id="MK356558">
    <property type="protein sequence ID" value="QBM91561.1"/>
    <property type="molecule type" value="Genomic_DNA"/>
</dbReference>
<keyword evidence="1" id="KW-0614">Plasmid</keyword>
<name>A0A482ETV5_SALSP</name>
<evidence type="ECO:0000313" key="1">
    <source>
        <dbReference type="EMBL" id="QBM91561.1"/>
    </source>
</evidence>